<dbReference type="InterPro" id="IPR036388">
    <property type="entry name" value="WH-like_DNA-bd_sf"/>
</dbReference>
<dbReference type="AlphaFoldDB" id="A0A0F9UV32"/>
<evidence type="ECO:0000313" key="1">
    <source>
        <dbReference type="EMBL" id="KKN96895.1"/>
    </source>
</evidence>
<gene>
    <name evidence="1" type="ORF">LCGC14_0165390</name>
</gene>
<protein>
    <submittedName>
        <fullName evidence="1">Uncharacterized protein</fullName>
    </submittedName>
</protein>
<proteinExistence type="predicted"/>
<organism evidence="1">
    <name type="scientific">marine sediment metagenome</name>
    <dbReference type="NCBI Taxonomy" id="412755"/>
    <lineage>
        <taxon>unclassified sequences</taxon>
        <taxon>metagenomes</taxon>
        <taxon>ecological metagenomes</taxon>
    </lineage>
</organism>
<sequence>MRARLNVSRNHAQASQVLFISIAQQIRDLVIQEGADLTDEQLAVRIGVSLCTIQRWLKKLNIPTGKQRRFGTDEKLFRKMWEEGWSDCAIACVMGCHHQRVQKWRTRNGLIANIIHDSVRNEFDCKGHTPATLLDIIGSPTGRKKSDLVWAFAALGATRRWLKARFPEVSMSEIDSISDGLLEWKVPRHLKTVIRRRQLKRER</sequence>
<name>A0A0F9UV32_9ZZZZ</name>
<dbReference type="Gene3D" id="1.10.10.10">
    <property type="entry name" value="Winged helix-like DNA-binding domain superfamily/Winged helix DNA-binding domain"/>
    <property type="match status" value="1"/>
</dbReference>
<accession>A0A0F9UV32</accession>
<comment type="caution">
    <text evidence="1">The sequence shown here is derived from an EMBL/GenBank/DDBJ whole genome shotgun (WGS) entry which is preliminary data.</text>
</comment>
<dbReference type="Gene3D" id="1.10.10.60">
    <property type="entry name" value="Homeodomain-like"/>
    <property type="match status" value="1"/>
</dbReference>
<reference evidence="1" key="1">
    <citation type="journal article" date="2015" name="Nature">
        <title>Complex archaea that bridge the gap between prokaryotes and eukaryotes.</title>
        <authorList>
            <person name="Spang A."/>
            <person name="Saw J.H."/>
            <person name="Jorgensen S.L."/>
            <person name="Zaremba-Niedzwiedzka K."/>
            <person name="Martijn J."/>
            <person name="Lind A.E."/>
            <person name="van Eijk R."/>
            <person name="Schleper C."/>
            <person name="Guy L."/>
            <person name="Ettema T.J."/>
        </authorList>
    </citation>
    <scope>NUCLEOTIDE SEQUENCE</scope>
</reference>
<dbReference type="EMBL" id="LAZR01000062">
    <property type="protein sequence ID" value="KKN96895.1"/>
    <property type="molecule type" value="Genomic_DNA"/>
</dbReference>